<dbReference type="InterPro" id="IPR003439">
    <property type="entry name" value="ABC_transporter-like_ATP-bd"/>
</dbReference>
<dbReference type="PROSITE" id="PS00211">
    <property type="entry name" value="ABC_TRANSPORTER_1"/>
    <property type="match status" value="1"/>
</dbReference>
<evidence type="ECO:0000256" key="1">
    <source>
        <dbReference type="ARBA" id="ARBA00022448"/>
    </source>
</evidence>
<comment type="caution">
    <text evidence="5">The sequence shown here is derived from an EMBL/GenBank/DDBJ whole genome shotgun (WGS) entry which is preliminary data.</text>
</comment>
<dbReference type="RefSeq" id="WP_167170051.1">
    <property type="nucleotide sequence ID" value="NZ_BAAAOO010000009.1"/>
</dbReference>
<dbReference type="InterPro" id="IPR027417">
    <property type="entry name" value="P-loop_NTPase"/>
</dbReference>
<evidence type="ECO:0000313" key="6">
    <source>
        <dbReference type="Proteomes" id="UP000749311"/>
    </source>
</evidence>
<evidence type="ECO:0000313" key="5">
    <source>
        <dbReference type="EMBL" id="NIH58185.1"/>
    </source>
</evidence>
<dbReference type="PANTHER" id="PTHR24220">
    <property type="entry name" value="IMPORT ATP-BINDING PROTEIN"/>
    <property type="match status" value="1"/>
</dbReference>
<name>A0ABX0SMB8_9ACTN</name>
<dbReference type="InterPro" id="IPR003593">
    <property type="entry name" value="AAA+_ATPase"/>
</dbReference>
<dbReference type="Gene3D" id="3.40.50.300">
    <property type="entry name" value="P-loop containing nucleotide triphosphate hydrolases"/>
    <property type="match status" value="1"/>
</dbReference>
<dbReference type="InterPro" id="IPR017871">
    <property type="entry name" value="ABC_transporter-like_CS"/>
</dbReference>
<dbReference type="GO" id="GO:0005524">
    <property type="term" value="F:ATP binding"/>
    <property type="evidence" value="ECO:0007669"/>
    <property type="project" value="UniProtKB-KW"/>
</dbReference>
<accession>A0ABX0SMB8</accession>
<keyword evidence="3 5" id="KW-0067">ATP-binding</keyword>
<dbReference type="Pfam" id="PF00005">
    <property type="entry name" value="ABC_tran"/>
    <property type="match status" value="1"/>
</dbReference>
<keyword evidence="6" id="KW-1185">Reference proteome</keyword>
<organism evidence="5 6">
    <name type="scientific">Brooklawnia cerclae</name>
    <dbReference type="NCBI Taxonomy" id="349934"/>
    <lineage>
        <taxon>Bacteria</taxon>
        <taxon>Bacillati</taxon>
        <taxon>Actinomycetota</taxon>
        <taxon>Actinomycetes</taxon>
        <taxon>Propionibacteriales</taxon>
        <taxon>Propionibacteriaceae</taxon>
        <taxon>Brooklawnia</taxon>
    </lineage>
</organism>
<dbReference type="SMART" id="SM00382">
    <property type="entry name" value="AAA"/>
    <property type="match status" value="1"/>
</dbReference>
<dbReference type="CDD" id="cd03255">
    <property type="entry name" value="ABC_MJ0796_LolCDE_FtsE"/>
    <property type="match status" value="1"/>
</dbReference>
<dbReference type="InterPro" id="IPR017911">
    <property type="entry name" value="MacB-like_ATP-bd"/>
</dbReference>
<dbReference type="EMBL" id="JAAMOZ010000002">
    <property type="protein sequence ID" value="NIH58185.1"/>
    <property type="molecule type" value="Genomic_DNA"/>
</dbReference>
<dbReference type="InterPro" id="IPR015854">
    <property type="entry name" value="ABC_transpr_LolD-like"/>
</dbReference>
<gene>
    <name evidence="5" type="ORF">FB473_002877</name>
</gene>
<evidence type="ECO:0000259" key="4">
    <source>
        <dbReference type="PROSITE" id="PS50893"/>
    </source>
</evidence>
<keyword evidence="2" id="KW-0547">Nucleotide-binding</keyword>
<keyword evidence="1" id="KW-0813">Transport</keyword>
<feature type="domain" description="ABC transporter" evidence="4">
    <location>
        <begin position="12"/>
        <end position="251"/>
    </location>
</feature>
<dbReference type="PROSITE" id="PS50893">
    <property type="entry name" value="ABC_TRANSPORTER_2"/>
    <property type="match status" value="1"/>
</dbReference>
<evidence type="ECO:0000256" key="3">
    <source>
        <dbReference type="ARBA" id="ARBA00022840"/>
    </source>
</evidence>
<proteinExistence type="predicted"/>
<protein>
    <submittedName>
        <fullName evidence="5">ABC transport system ATP-binding protein</fullName>
    </submittedName>
</protein>
<reference evidence="5 6" key="1">
    <citation type="submission" date="2020-02" db="EMBL/GenBank/DDBJ databases">
        <title>Sequencing the genomes of 1000 actinobacteria strains.</title>
        <authorList>
            <person name="Klenk H.-P."/>
        </authorList>
    </citation>
    <scope>NUCLEOTIDE SEQUENCE [LARGE SCALE GENOMIC DNA]</scope>
    <source>
        <strain evidence="5 6">DSM 19609</strain>
    </source>
</reference>
<evidence type="ECO:0000256" key="2">
    <source>
        <dbReference type="ARBA" id="ARBA00022741"/>
    </source>
</evidence>
<sequence>MSNAPESSRRVISTHSLSKTFSHTGTQQNVLDRLDLDIREGDFTVIMGPSGAGKSTLLYALSGMDRPTLGTVEFDGTDISDYSEDRLARFRRSHCGFVFQQVYLLDAMSVMDNVMAVGLLVSHDRGGVRRRAEELFEMVGLSQAQTRKSATMLSGGEAQRAAIVRGLINAPDVLFADEPTGQLNSETSTRVLDLLSQVNAAGQTIVMVTHDVRSAARGNRILYLRDGHVQGELDLGRDDPGWSHRQQRLAGFLDELGW</sequence>
<dbReference type="Proteomes" id="UP000749311">
    <property type="component" value="Unassembled WGS sequence"/>
</dbReference>
<dbReference type="SUPFAM" id="SSF52540">
    <property type="entry name" value="P-loop containing nucleoside triphosphate hydrolases"/>
    <property type="match status" value="1"/>
</dbReference>